<comment type="pathway">
    <text evidence="1">Glycan metabolism; L-arabinan degradation.</text>
</comment>
<protein>
    <submittedName>
        <fullName evidence="7">Glycosyl hydrolase family 43</fullName>
    </submittedName>
</protein>
<dbReference type="PANTHER" id="PTHR43301:SF3">
    <property type="entry name" value="ARABINAN ENDO-1,5-ALPHA-L-ARABINOSIDASE A-RELATED"/>
    <property type="match status" value="1"/>
</dbReference>
<keyword evidence="4 5" id="KW-0326">Glycosidase</keyword>
<keyword evidence="3 5" id="KW-0378">Hydrolase</keyword>
<gene>
    <name evidence="7" type="ORF">ATI61_110110</name>
</gene>
<dbReference type="SUPFAM" id="SSF75005">
    <property type="entry name" value="Arabinanase/levansucrase/invertase"/>
    <property type="match status" value="1"/>
</dbReference>
<accession>A0ABX9JTZ3</accession>
<proteinExistence type="inferred from homology"/>
<dbReference type="RefSeq" id="WP_047859505.1">
    <property type="nucleotide sequence ID" value="NZ_CP011509.1"/>
</dbReference>
<evidence type="ECO:0000256" key="5">
    <source>
        <dbReference type="RuleBase" id="RU361187"/>
    </source>
</evidence>
<dbReference type="InterPro" id="IPR006710">
    <property type="entry name" value="Glyco_hydro_43"/>
</dbReference>
<comment type="caution">
    <text evidence="7">The sequence shown here is derived from an EMBL/GenBank/DDBJ whole genome shotgun (WGS) entry which is preliminary data.</text>
</comment>
<feature type="region of interest" description="Disordered" evidence="6">
    <location>
        <begin position="1"/>
        <end position="26"/>
    </location>
</feature>
<dbReference type="Pfam" id="PF04616">
    <property type="entry name" value="Glyco_hydro_43"/>
    <property type="match status" value="1"/>
</dbReference>
<evidence type="ECO:0000256" key="2">
    <source>
        <dbReference type="ARBA" id="ARBA00009865"/>
    </source>
</evidence>
<evidence type="ECO:0000256" key="6">
    <source>
        <dbReference type="SAM" id="MobiDB-lite"/>
    </source>
</evidence>
<dbReference type="Proteomes" id="UP000256345">
    <property type="component" value="Unassembled WGS sequence"/>
</dbReference>
<dbReference type="InterPro" id="IPR050727">
    <property type="entry name" value="GH43_arabinanases"/>
</dbReference>
<dbReference type="GO" id="GO:0016787">
    <property type="term" value="F:hydrolase activity"/>
    <property type="evidence" value="ECO:0007669"/>
    <property type="project" value="UniProtKB-KW"/>
</dbReference>
<dbReference type="InterPro" id="IPR023296">
    <property type="entry name" value="Glyco_hydro_beta-prop_sf"/>
</dbReference>
<name>A0ABX9JTZ3_9BACT</name>
<reference evidence="7 8" key="1">
    <citation type="submission" date="2018-08" db="EMBL/GenBank/DDBJ databases">
        <title>Genomic Encyclopedia of Archaeal and Bacterial Type Strains, Phase II (KMG-II): from individual species to whole genera.</title>
        <authorList>
            <person name="Goeker M."/>
        </authorList>
    </citation>
    <scope>NUCLEOTIDE SEQUENCE [LARGE SCALE GENOMIC DNA]</scope>
    <source>
        <strain evidence="7 8">DSM 2261</strain>
    </source>
</reference>
<evidence type="ECO:0000313" key="8">
    <source>
        <dbReference type="Proteomes" id="UP000256345"/>
    </source>
</evidence>
<evidence type="ECO:0000256" key="1">
    <source>
        <dbReference type="ARBA" id="ARBA00004834"/>
    </source>
</evidence>
<dbReference type="Gene3D" id="2.115.10.20">
    <property type="entry name" value="Glycosyl hydrolase domain, family 43"/>
    <property type="match status" value="1"/>
</dbReference>
<feature type="region of interest" description="Disordered" evidence="6">
    <location>
        <begin position="337"/>
        <end position="356"/>
    </location>
</feature>
<evidence type="ECO:0000256" key="4">
    <source>
        <dbReference type="ARBA" id="ARBA00023295"/>
    </source>
</evidence>
<dbReference type="EMBL" id="QUMU01000010">
    <property type="protein sequence ID" value="REG27103.1"/>
    <property type="molecule type" value="Genomic_DNA"/>
</dbReference>
<dbReference type="PANTHER" id="PTHR43301">
    <property type="entry name" value="ARABINAN ENDO-1,5-ALPHA-L-ARABINOSIDASE"/>
    <property type="match status" value="1"/>
</dbReference>
<evidence type="ECO:0000256" key="3">
    <source>
        <dbReference type="ARBA" id="ARBA00022801"/>
    </source>
</evidence>
<sequence length="356" mass="39034">MVNESEPRPVNYRPIHPEDADQGDPYPLVVPRGVEAAYRYYVYVTTDVVTPKAFPVYASNDLVHWKALGPTLVTDSVPRAYWAPCICYVPGLARPYVMLYSRSVGAGEEAHVGHTIRRADSERPEGPFIDSGHVLTPDIDFAIDPDVYRAPDGSLRLAYATDFVSDAPLGTGIVEVGVSEDLTRVLTPPSLLARASEDWHLYDAKRTMPWKQIPSVDWSTQTVVWNTVEAPVGGLINPRGQRVYLYSGGCFFGFYGVGALVEDGGKLVNVTRSGRNFVLRPVPELGFHGPGHCAWLRGLDGKDYLVAHARFGSPSAPRNAMLVELLWDEQGLPYCPPVPAPSQAPETVSKDSKRGS</sequence>
<comment type="similarity">
    <text evidence="2 5">Belongs to the glycosyl hydrolase 43 family.</text>
</comment>
<organism evidence="7 8">
    <name type="scientific">Archangium gephyra</name>
    <dbReference type="NCBI Taxonomy" id="48"/>
    <lineage>
        <taxon>Bacteria</taxon>
        <taxon>Pseudomonadati</taxon>
        <taxon>Myxococcota</taxon>
        <taxon>Myxococcia</taxon>
        <taxon>Myxococcales</taxon>
        <taxon>Cystobacterineae</taxon>
        <taxon>Archangiaceae</taxon>
        <taxon>Archangium</taxon>
    </lineage>
</organism>
<evidence type="ECO:0000313" key="7">
    <source>
        <dbReference type="EMBL" id="REG27103.1"/>
    </source>
</evidence>
<keyword evidence="8" id="KW-1185">Reference proteome</keyword>